<dbReference type="RefSeq" id="WP_255890339.1">
    <property type="nucleotide sequence ID" value="NZ_JAFMZM010000003.1"/>
</dbReference>
<keyword evidence="2" id="KW-1185">Reference proteome</keyword>
<comment type="caution">
    <text evidence="1">The sequence shown here is derived from an EMBL/GenBank/DDBJ whole genome shotgun (WGS) entry which is preliminary data.</text>
</comment>
<dbReference type="Proteomes" id="UP001596524">
    <property type="component" value="Unassembled WGS sequence"/>
</dbReference>
<reference evidence="2" key="1">
    <citation type="journal article" date="2019" name="Int. J. Syst. Evol. Microbiol.">
        <title>The Global Catalogue of Microorganisms (GCM) 10K type strain sequencing project: providing services to taxonomists for standard genome sequencing and annotation.</title>
        <authorList>
            <consortium name="The Broad Institute Genomics Platform"/>
            <consortium name="The Broad Institute Genome Sequencing Center for Infectious Disease"/>
            <person name="Wu L."/>
            <person name="Ma J."/>
        </authorList>
    </citation>
    <scope>NUCLEOTIDE SEQUENCE [LARGE SCALE GENOMIC DNA]</scope>
    <source>
        <strain evidence="2">FCH27</strain>
    </source>
</reference>
<gene>
    <name evidence="1" type="ORF">ACFQO6_01300</name>
</gene>
<sequence length="93" mass="10480">MTTTVRHWRQWILRKARRRVAMNVTGAPKPRPLSTVLSEVPGCWVAVDRVTGEPIEVAESPYELARRLRSRQIKNVAIVRAPDPSEPELVGLG</sequence>
<proteinExistence type="predicted"/>
<evidence type="ECO:0000313" key="2">
    <source>
        <dbReference type="Proteomes" id="UP001596524"/>
    </source>
</evidence>
<accession>A0ABW2MYB1</accession>
<evidence type="ECO:0000313" key="1">
    <source>
        <dbReference type="EMBL" id="MFC7358887.1"/>
    </source>
</evidence>
<organism evidence="1 2">
    <name type="scientific">Nocardioides astragali</name>
    <dbReference type="NCBI Taxonomy" id="1776736"/>
    <lineage>
        <taxon>Bacteria</taxon>
        <taxon>Bacillati</taxon>
        <taxon>Actinomycetota</taxon>
        <taxon>Actinomycetes</taxon>
        <taxon>Propionibacteriales</taxon>
        <taxon>Nocardioidaceae</taxon>
        <taxon>Nocardioides</taxon>
    </lineage>
</organism>
<dbReference type="EMBL" id="JBHTCH010000001">
    <property type="protein sequence ID" value="MFC7358887.1"/>
    <property type="molecule type" value="Genomic_DNA"/>
</dbReference>
<evidence type="ECO:0008006" key="3">
    <source>
        <dbReference type="Google" id="ProtNLM"/>
    </source>
</evidence>
<protein>
    <recommendedName>
        <fullName evidence="3">DUF5678 domain-containing protein</fullName>
    </recommendedName>
</protein>
<name>A0ABW2MYB1_9ACTN</name>